<gene>
    <name evidence="9" type="primary">ftsQ</name>
    <name evidence="12" type="ORF">PBT88_04490</name>
</gene>
<dbReference type="InterPro" id="IPR013685">
    <property type="entry name" value="POTRA_FtsQ_type"/>
</dbReference>
<evidence type="ECO:0000259" key="11">
    <source>
        <dbReference type="PROSITE" id="PS51779"/>
    </source>
</evidence>
<organism evidence="12 13">
    <name type="scientific">Sphingomonas abietis</name>
    <dbReference type="NCBI Taxonomy" id="3012344"/>
    <lineage>
        <taxon>Bacteria</taxon>
        <taxon>Pseudomonadati</taxon>
        <taxon>Pseudomonadota</taxon>
        <taxon>Alphaproteobacteria</taxon>
        <taxon>Sphingomonadales</taxon>
        <taxon>Sphingomonadaceae</taxon>
        <taxon>Sphingomonas</taxon>
    </lineage>
</organism>
<evidence type="ECO:0000256" key="7">
    <source>
        <dbReference type="ARBA" id="ARBA00023136"/>
    </source>
</evidence>
<feature type="domain" description="POTRA" evidence="11">
    <location>
        <begin position="93"/>
        <end position="161"/>
    </location>
</feature>
<reference evidence="12 13" key="1">
    <citation type="submission" date="2022-12" db="EMBL/GenBank/DDBJ databases">
        <title>Sphingomonas abieness sp. nov., an endophytic bacterium isolated from Abies koreana.</title>
        <authorList>
            <person name="Jiang L."/>
            <person name="Lee J."/>
        </authorList>
    </citation>
    <scope>NUCLEOTIDE SEQUENCE [LARGE SCALE GENOMIC DNA]</scope>
    <source>
        <strain evidence="13">PAMB 00755</strain>
    </source>
</reference>
<dbReference type="Gene3D" id="3.10.20.310">
    <property type="entry name" value="membrane protein fhac"/>
    <property type="match status" value="1"/>
</dbReference>
<dbReference type="Gene3D" id="3.40.50.11690">
    <property type="entry name" value="Cell division protein FtsQ/DivIB"/>
    <property type="match status" value="1"/>
</dbReference>
<dbReference type="GO" id="GO:0051301">
    <property type="term" value="P:cell division"/>
    <property type="evidence" value="ECO:0007669"/>
    <property type="project" value="UniProtKB-KW"/>
</dbReference>
<dbReference type="Proteomes" id="UP001210865">
    <property type="component" value="Chromosome"/>
</dbReference>
<dbReference type="InterPro" id="IPR026579">
    <property type="entry name" value="FtsQ"/>
</dbReference>
<dbReference type="HAMAP" id="MF_00911">
    <property type="entry name" value="FtsQ_subfam"/>
    <property type="match status" value="1"/>
</dbReference>
<evidence type="ECO:0000256" key="2">
    <source>
        <dbReference type="ARBA" id="ARBA00022475"/>
    </source>
</evidence>
<feature type="region of interest" description="Disordered" evidence="10">
    <location>
        <begin position="294"/>
        <end position="316"/>
    </location>
</feature>
<evidence type="ECO:0000256" key="5">
    <source>
        <dbReference type="ARBA" id="ARBA00022692"/>
    </source>
</evidence>
<comment type="similarity">
    <text evidence="9">Belongs to the FtsQ/DivIB family. FtsQ subfamily.</text>
</comment>
<feature type="transmembrane region" description="Helical" evidence="9">
    <location>
        <begin position="58"/>
        <end position="76"/>
    </location>
</feature>
<protein>
    <recommendedName>
        <fullName evidence="9">Cell division protein FtsQ</fullName>
    </recommendedName>
</protein>
<evidence type="ECO:0000256" key="8">
    <source>
        <dbReference type="ARBA" id="ARBA00023306"/>
    </source>
</evidence>
<feature type="compositionally biased region" description="Basic residues" evidence="10">
    <location>
        <begin position="1"/>
        <end position="11"/>
    </location>
</feature>
<dbReference type="Pfam" id="PF08478">
    <property type="entry name" value="POTRA_1"/>
    <property type="match status" value="1"/>
</dbReference>
<evidence type="ECO:0000256" key="1">
    <source>
        <dbReference type="ARBA" id="ARBA00004370"/>
    </source>
</evidence>
<evidence type="ECO:0000256" key="3">
    <source>
        <dbReference type="ARBA" id="ARBA00022519"/>
    </source>
</evidence>
<evidence type="ECO:0000313" key="12">
    <source>
        <dbReference type="EMBL" id="WBO23394.1"/>
    </source>
</evidence>
<keyword evidence="2 9" id="KW-1003">Cell membrane</keyword>
<keyword evidence="13" id="KW-1185">Reference proteome</keyword>
<evidence type="ECO:0000256" key="10">
    <source>
        <dbReference type="SAM" id="MobiDB-lite"/>
    </source>
</evidence>
<sequence length="316" mass="34581">MTERARIRRGAQPRYQRGPAVARRGAQAANARAKKVTGRALATLPMQADTLRQFGRRLFAVVMALLLIIGLLVLRVPQMIGTQIGELVGLAGFSVKRVEIQGIHHMDRLPVYSVALDQKSTAMPLVDLGEIRNKLLAFGWVQDARVSRRLPDTLLVDIVERQPAAIWQYQGKLNLIDKDGVILQPVDPQAMPELPIVVGPDANTQATALTQLLDAAPRLKPMFAGATWIGDRRWDVRFNSGETLALPEGEEAAKAAYAKFDRMDQAASLLGKSFVHFDMRIPGKFVVRVTAEPGHEIADPTDKPATPPTPAGQDAV</sequence>
<dbReference type="PROSITE" id="PS51779">
    <property type="entry name" value="POTRA"/>
    <property type="match status" value="1"/>
</dbReference>
<comment type="subcellular location">
    <subcellularLocation>
        <location evidence="9">Cell inner membrane</location>
        <topology evidence="9">Single-pass type II membrane protein</topology>
    </subcellularLocation>
    <subcellularLocation>
        <location evidence="1">Membrane</location>
    </subcellularLocation>
    <text evidence="9">Localizes to the division septum.</text>
</comment>
<comment type="function">
    <text evidence="9">Essential cell division protein.</text>
</comment>
<dbReference type="Pfam" id="PF03799">
    <property type="entry name" value="FtsQ_DivIB_C"/>
    <property type="match status" value="1"/>
</dbReference>
<dbReference type="PANTHER" id="PTHR35851">
    <property type="entry name" value="CELL DIVISION PROTEIN FTSQ"/>
    <property type="match status" value="1"/>
</dbReference>
<keyword evidence="5 9" id="KW-0812">Transmembrane</keyword>
<keyword evidence="4 9" id="KW-0132">Cell division</keyword>
<keyword evidence="6 9" id="KW-1133">Transmembrane helix</keyword>
<evidence type="ECO:0000313" key="13">
    <source>
        <dbReference type="Proteomes" id="UP001210865"/>
    </source>
</evidence>
<evidence type="ECO:0000256" key="6">
    <source>
        <dbReference type="ARBA" id="ARBA00022989"/>
    </source>
</evidence>
<evidence type="ECO:0000256" key="4">
    <source>
        <dbReference type="ARBA" id="ARBA00022618"/>
    </source>
</evidence>
<dbReference type="InterPro" id="IPR034746">
    <property type="entry name" value="POTRA"/>
</dbReference>
<dbReference type="EMBL" id="CP115174">
    <property type="protein sequence ID" value="WBO23394.1"/>
    <property type="molecule type" value="Genomic_DNA"/>
</dbReference>
<keyword evidence="7 9" id="KW-0472">Membrane</keyword>
<dbReference type="RefSeq" id="WP_270078026.1">
    <property type="nucleotide sequence ID" value="NZ_CP115174.1"/>
</dbReference>
<dbReference type="InterPro" id="IPR045335">
    <property type="entry name" value="FtsQ_C_sf"/>
</dbReference>
<keyword evidence="8 9" id="KW-0131">Cell cycle</keyword>
<evidence type="ECO:0000256" key="9">
    <source>
        <dbReference type="HAMAP-Rule" id="MF_00911"/>
    </source>
</evidence>
<proteinExistence type="inferred from homology"/>
<name>A0ABY7NPD0_9SPHN</name>
<accession>A0ABY7NPD0</accession>
<feature type="region of interest" description="Disordered" evidence="10">
    <location>
        <begin position="1"/>
        <end position="23"/>
    </location>
</feature>
<dbReference type="PANTHER" id="PTHR35851:SF1">
    <property type="entry name" value="CELL DIVISION PROTEIN FTSQ"/>
    <property type="match status" value="1"/>
</dbReference>
<dbReference type="InterPro" id="IPR005548">
    <property type="entry name" value="Cell_div_FtsQ/DivIB_C"/>
</dbReference>
<keyword evidence="3 9" id="KW-0997">Cell inner membrane</keyword>